<protein>
    <submittedName>
        <fullName evidence="2">Uncharacterized protein</fullName>
    </submittedName>
</protein>
<organism evidence="2 3">
    <name type="scientific">Coxiella burnetii (strain RSA 493 / Nine Mile phase I)</name>
    <dbReference type="NCBI Taxonomy" id="227377"/>
    <lineage>
        <taxon>Bacteria</taxon>
        <taxon>Pseudomonadati</taxon>
        <taxon>Pseudomonadota</taxon>
        <taxon>Gammaproteobacteria</taxon>
        <taxon>Legionellales</taxon>
        <taxon>Coxiellaceae</taxon>
        <taxon>Coxiella</taxon>
    </lineage>
</organism>
<gene>
    <name evidence="2" type="ordered locus">CBU_0584</name>
</gene>
<proteinExistence type="predicted"/>
<keyword evidence="3" id="KW-1185">Reference proteome</keyword>
<accession>Q83DV8</accession>
<keyword evidence="1" id="KW-0472">Membrane</keyword>
<reference evidence="2 3" key="2">
    <citation type="journal article" date="2009" name="Infect. Immun.">
        <title>Comparative genomics reveal extensive transposon-mediated genomic plasticity and diversity among potential effector proteins within the genus Coxiella.</title>
        <authorList>
            <person name="Beare P.A."/>
            <person name="Unsworth N."/>
            <person name="Andoh M."/>
            <person name="Voth D.E."/>
            <person name="Omsland A."/>
            <person name="Gilk S.D."/>
            <person name="Williams K.P."/>
            <person name="Sobral B.W."/>
            <person name="Kupko J.J.III."/>
            <person name="Porcella S.F."/>
            <person name="Samuel J.E."/>
            <person name="Heinzen R.A."/>
        </authorList>
    </citation>
    <scope>NUCLEOTIDE SEQUENCE [LARGE SCALE GENOMIC DNA]</scope>
    <source>
        <strain evidence="3">RSA 493 / Nine Mile phase I</strain>
    </source>
</reference>
<dbReference type="STRING" id="227377.CBU_0584"/>
<dbReference type="HOGENOM" id="CLU_2232091_0_0_6"/>
<dbReference type="RefSeq" id="WP_010957675.1">
    <property type="nucleotide sequence ID" value="NC_002971.4"/>
</dbReference>
<evidence type="ECO:0000256" key="1">
    <source>
        <dbReference type="SAM" id="Phobius"/>
    </source>
</evidence>
<feature type="transmembrane region" description="Helical" evidence="1">
    <location>
        <begin position="59"/>
        <end position="81"/>
    </location>
</feature>
<evidence type="ECO:0000313" key="3">
    <source>
        <dbReference type="Proteomes" id="UP000002671"/>
    </source>
</evidence>
<dbReference type="GeneID" id="1208469"/>
<keyword evidence="1" id="KW-1133">Transmembrane helix</keyword>
<reference evidence="2 3" key="1">
    <citation type="journal article" date="2003" name="Proc. Natl. Acad. Sci. U.S.A.">
        <title>Complete genome sequence of the Q-fever pathogen, Coxiella burnetii.</title>
        <authorList>
            <person name="Seshadri R."/>
            <person name="Paulsen I.T."/>
            <person name="Eisen J.A."/>
            <person name="Read T.D."/>
            <person name="Nelson K.E."/>
            <person name="Nelson W.C."/>
            <person name="Ward N.L."/>
            <person name="Tettelin H."/>
            <person name="Davidsen T.M."/>
            <person name="Beanan M.J."/>
            <person name="Deboy R.T."/>
            <person name="Daugherty S.C."/>
            <person name="Brinkac L.M."/>
            <person name="Madupu R."/>
            <person name="Dodson R.J."/>
            <person name="Khouri H.M."/>
            <person name="Lee K.H."/>
            <person name="Carty H.A."/>
            <person name="Scanlan D."/>
            <person name="Heinzen R.A."/>
            <person name="Thompson H.A."/>
            <person name="Samuel J.E."/>
            <person name="Fraser C.M."/>
            <person name="Heidelberg J.F."/>
        </authorList>
    </citation>
    <scope>NUCLEOTIDE SEQUENCE [LARGE SCALE GENOMIC DNA]</scope>
    <source>
        <strain evidence="3">RSA 493 / Nine Mile phase I</strain>
    </source>
</reference>
<dbReference type="EMBL" id="AE016828">
    <property type="protein sequence ID" value="AAO90128.1"/>
    <property type="molecule type" value="Genomic_DNA"/>
</dbReference>
<dbReference type="RefSeq" id="NP_819614.1">
    <property type="nucleotide sequence ID" value="NC_002971.4"/>
</dbReference>
<feature type="transmembrane region" description="Helical" evidence="1">
    <location>
        <begin position="28"/>
        <end position="53"/>
    </location>
</feature>
<dbReference type="AlphaFoldDB" id="Q83DV8"/>
<sequence>MREHRPTNSSASYSYFDKDADKYLTGRCVCYVAIVVVGTGTGAGLGSLVGDFIGGLREILIGLGIGNAVGFGLSSAGAALWKSRCENGASQEDSLETPTAATPLL</sequence>
<keyword evidence="1" id="KW-0812">Transmembrane</keyword>
<evidence type="ECO:0000313" key="2">
    <source>
        <dbReference type="EMBL" id="AAO90128.1"/>
    </source>
</evidence>
<dbReference type="Proteomes" id="UP000002671">
    <property type="component" value="Chromosome"/>
</dbReference>
<dbReference type="KEGG" id="cbu:CBU_0584"/>
<name>Q83DV8_COXBU</name>
<dbReference type="EnsemblBacteria" id="AAO90128">
    <property type="protein sequence ID" value="AAO90128"/>
    <property type="gene ID" value="CBU_0584"/>
</dbReference>